<proteinExistence type="predicted"/>
<dbReference type="AlphaFoldDB" id="A0A0E9SSX5"/>
<sequence>MPACYNCFIHTCPKYINIYKCRYESLHMKIQKRTQLDTFTGCW</sequence>
<accession>A0A0E9SSX5</accession>
<name>A0A0E9SSX5_ANGAN</name>
<evidence type="ECO:0000313" key="1">
    <source>
        <dbReference type="EMBL" id="JAH44411.1"/>
    </source>
</evidence>
<reference evidence="1" key="1">
    <citation type="submission" date="2014-11" db="EMBL/GenBank/DDBJ databases">
        <authorList>
            <person name="Amaro Gonzalez C."/>
        </authorList>
    </citation>
    <scope>NUCLEOTIDE SEQUENCE</scope>
</reference>
<organism evidence="1">
    <name type="scientific">Anguilla anguilla</name>
    <name type="common">European freshwater eel</name>
    <name type="synonym">Muraena anguilla</name>
    <dbReference type="NCBI Taxonomy" id="7936"/>
    <lineage>
        <taxon>Eukaryota</taxon>
        <taxon>Metazoa</taxon>
        <taxon>Chordata</taxon>
        <taxon>Craniata</taxon>
        <taxon>Vertebrata</taxon>
        <taxon>Euteleostomi</taxon>
        <taxon>Actinopterygii</taxon>
        <taxon>Neopterygii</taxon>
        <taxon>Teleostei</taxon>
        <taxon>Anguilliformes</taxon>
        <taxon>Anguillidae</taxon>
        <taxon>Anguilla</taxon>
    </lineage>
</organism>
<dbReference type="EMBL" id="GBXM01064166">
    <property type="protein sequence ID" value="JAH44411.1"/>
    <property type="molecule type" value="Transcribed_RNA"/>
</dbReference>
<protein>
    <submittedName>
        <fullName evidence="1">Uncharacterized protein</fullName>
    </submittedName>
</protein>
<reference evidence="1" key="2">
    <citation type="journal article" date="2015" name="Fish Shellfish Immunol.">
        <title>Early steps in the European eel (Anguilla anguilla)-Vibrio vulnificus interaction in the gills: Role of the RtxA13 toxin.</title>
        <authorList>
            <person name="Callol A."/>
            <person name="Pajuelo D."/>
            <person name="Ebbesson L."/>
            <person name="Teles M."/>
            <person name="MacKenzie S."/>
            <person name="Amaro C."/>
        </authorList>
    </citation>
    <scope>NUCLEOTIDE SEQUENCE</scope>
</reference>